<evidence type="ECO:0000313" key="2">
    <source>
        <dbReference type="Proteomes" id="UP001314229"/>
    </source>
</evidence>
<dbReference type="AlphaFoldDB" id="A0AAV1PGM7"/>
<dbReference type="EMBL" id="CAWUFR010000168">
    <property type="protein sequence ID" value="CAK6970932.1"/>
    <property type="molecule type" value="Genomic_DNA"/>
</dbReference>
<comment type="caution">
    <text evidence="1">The sequence shown here is derived from an EMBL/GenBank/DDBJ whole genome shotgun (WGS) entry which is preliminary data.</text>
</comment>
<name>A0AAV1PGM7_SCOSC</name>
<evidence type="ECO:0000313" key="1">
    <source>
        <dbReference type="EMBL" id="CAK6970932.1"/>
    </source>
</evidence>
<keyword evidence="2" id="KW-1185">Reference proteome</keyword>
<protein>
    <submittedName>
        <fullName evidence="1">Uncharacterized protein</fullName>
    </submittedName>
</protein>
<gene>
    <name evidence="1" type="ORF">FSCOSCO3_A031381</name>
</gene>
<accession>A0AAV1PGM7</accession>
<dbReference type="Proteomes" id="UP001314229">
    <property type="component" value="Unassembled WGS sequence"/>
</dbReference>
<proteinExistence type="predicted"/>
<organism evidence="1 2">
    <name type="scientific">Scomber scombrus</name>
    <name type="common">Atlantic mackerel</name>
    <name type="synonym">Scomber vernalis</name>
    <dbReference type="NCBI Taxonomy" id="13677"/>
    <lineage>
        <taxon>Eukaryota</taxon>
        <taxon>Metazoa</taxon>
        <taxon>Chordata</taxon>
        <taxon>Craniata</taxon>
        <taxon>Vertebrata</taxon>
        <taxon>Euteleostomi</taxon>
        <taxon>Actinopterygii</taxon>
        <taxon>Neopterygii</taxon>
        <taxon>Teleostei</taxon>
        <taxon>Neoteleostei</taxon>
        <taxon>Acanthomorphata</taxon>
        <taxon>Pelagiaria</taxon>
        <taxon>Scombriformes</taxon>
        <taxon>Scombridae</taxon>
        <taxon>Scomber</taxon>
    </lineage>
</organism>
<sequence>MIASLGDDRLCLSCSDGRVLGFDLHTRCEVCLGAQHTGLALTPRSSCPYCTLLRPEEKQRRVDFFTTAADDFWPLREKYSVEEALGILDPPDVSDSDESPHSGFSVPSLFQSEELEHAEGGCAIPGEPGIPSPLATALPSIVDWSKSCRISFSMRPLAEQEAASSDEMCSVFPLDQPRCCVALLPAHLEVPRGRCGGSEGSEGTCLNICAHHQSCWFQRPRFPRCTSVGG</sequence>
<reference evidence="1 2" key="1">
    <citation type="submission" date="2024-01" db="EMBL/GenBank/DDBJ databases">
        <authorList>
            <person name="Alioto T."/>
            <person name="Alioto T."/>
            <person name="Gomez Garrido J."/>
        </authorList>
    </citation>
    <scope>NUCLEOTIDE SEQUENCE [LARGE SCALE GENOMIC DNA]</scope>
</reference>